<dbReference type="GO" id="GO:0006094">
    <property type="term" value="P:gluconeogenesis"/>
    <property type="evidence" value="ECO:0007669"/>
    <property type="project" value="TreeGrafter"/>
</dbReference>
<dbReference type="PRINTS" id="PR00477">
    <property type="entry name" value="PHGLYCKINASE"/>
</dbReference>
<evidence type="ECO:0000256" key="6">
    <source>
        <dbReference type="ARBA" id="ARBA00022777"/>
    </source>
</evidence>
<comment type="similarity">
    <text evidence="2 8">Belongs to the phosphoglycerate kinase family.</text>
</comment>
<name>A0A833LW96_9LEPT</name>
<dbReference type="SUPFAM" id="SSF53748">
    <property type="entry name" value="Phosphoglycerate kinase"/>
    <property type="match status" value="1"/>
</dbReference>
<dbReference type="EMBL" id="WBUI01000020">
    <property type="protein sequence ID" value="KAB2930470.1"/>
    <property type="molecule type" value="Genomic_DNA"/>
</dbReference>
<dbReference type="Gene3D" id="3.40.50.1260">
    <property type="entry name" value="Phosphoglycerate kinase, N-terminal domain"/>
    <property type="match status" value="2"/>
</dbReference>
<evidence type="ECO:0000256" key="3">
    <source>
        <dbReference type="ARBA" id="ARBA00013061"/>
    </source>
</evidence>
<dbReference type="InterPro" id="IPR036043">
    <property type="entry name" value="Phosphoglycerate_kinase_sf"/>
</dbReference>
<comment type="catalytic activity">
    <reaction evidence="1 8">
        <text>(2R)-3-phosphoglycerate + ATP = (2R)-3-phospho-glyceroyl phosphate + ADP</text>
        <dbReference type="Rhea" id="RHEA:14801"/>
        <dbReference type="ChEBI" id="CHEBI:30616"/>
        <dbReference type="ChEBI" id="CHEBI:57604"/>
        <dbReference type="ChEBI" id="CHEBI:58272"/>
        <dbReference type="ChEBI" id="CHEBI:456216"/>
        <dbReference type="EC" id="2.7.2.3"/>
    </reaction>
</comment>
<gene>
    <name evidence="9" type="ORF">F9K24_16565</name>
</gene>
<dbReference type="GO" id="GO:0004618">
    <property type="term" value="F:phosphoglycerate kinase activity"/>
    <property type="evidence" value="ECO:0007669"/>
    <property type="project" value="UniProtKB-EC"/>
</dbReference>
<reference evidence="9 10" key="1">
    <citation type="submission" date="2019-10" db="EMBL/GenBank/DDBJ databases">
        <title>Extracellular Electron Transfer in a Candidatus Methanoperedens spp. Enrichment Culture.</title>
        <authorList>
            <person name="Berger S."/>
            <person name="Rangel Shaw D."/>
            <person name="Berben T."/>
            <person name="In 'T Zandt M."/>
            <person name="Frank J."/>
            <person name="Reimann J."/>
            <person name="Jetten M.S.M."/>
            <person name="Welte C.U."/>
        </authorList>
    </citation>
    <scope>NUCLEOTIDE SEQUENCE [LARGE SCALE GENOMIC DNA]</scope>
    <source>
        <strain evidence="9">SB12</strain>
    </source>
</reference>
<protein>
    <recommendedName>
        <fullName evidence="3 8">Phosphoglycerate kinase</fullName>
        <ecNumber evidence="3 8">2.7.2.3</ecNumber>
    </recommendedName>
</protein>
<evidence type="ECO:0000256" key="7">
    <source>
        <dbReference type="ARBA" id="ARBA00022840"/>
    </source>
</evidence>
<organism evidence="9 10">
    <name type="scientific">Leptonema illini</name>
    <dbReference type="NCBI Taxonomy" id="183"/>
    <lineage>
        <taxon>Bacteria</taxon>
        <taxon>Pseudomonadati</taxon>
        <taxon>Spirochaetota</taxon>
        <taxon>Spirochaetia</taxon>
        <taxon>Leptospirales</taxon>
        <taxon>Leptospiraceae</taxon>
        <taxon>Leptonema</taxon>
    </lineage>
</organism>
<accession>A0A833LW96</accession>
<dbReference type="GO" id="GO:0005524">
    <property type="term" value="F:ATP binding"/>
    <property type="evidence" value="ECO:0007669"/>
    <property type="project" value="UniProtKB-KW"/>
</dbReference>
<dbReference type="InterPro" id="IPR015824">
    <property type="entry name" value="Phosphoglycerate_kinase_N"/>
</dbReference>
<evidence type="ECO:0000256" key="1">
    <source>
        <dbReference type="ARBA" id="ARBA00000642"/>
    </source>
</evidence>
<evidence type="ECO:0000313" key="9">
    <source>
        <dbReference type="EMBL" id="KAB2930470.1"/>
    </source>
</evidence>
<dbReference type="Pfam" id="PF00162">
    <property type="entry name" value="PGK"/>
    <property type="match status" value="1"/>
</dbReference>
<dbReference type="GO" id="GO:0006096">
    <property type="term" value="P:glycolytic process"/>
    <property type="evidence" value="ECO:0007669"/>
    <property type="project" value="UniProtKB-UniPathway"/>
</dbReference>
<evidence type="ECO:0000256" key="8">
    <source>
        <dbReference type="RuleBase" id="RU000532"/>
    </source>
</evidence>
<evidence type="ECO:0000313" key="10">
    <source>
        <dbReference type="Proteomes" id="UP000460298"/>
    </source>
</evidence>
<evidence type="ECO:0000256" key="2">
    <source>
        <dbReference type="ARBA" id="ARBA00008982"/>
    </source>
</evidence>
<keyword evidence="4 8" id="KW-0808">Transferase</keyword>
<dbReference type="PANTHER" id="PTHR11406">
    <property type="entry name" value="PHOSPHOGLYCERATE KINASE"/>
    <property type="match status" value="1"/>
</dbReference>
<keyword evidence="7" id="KW-0067">ATP-binding</keyword>
<comment type="caution">
    <text evidence="9">The sequence shown here is derived from an EMBL/GenBank/DDBJ whole genome shotgun (WGS) entry which is preliminary data.</text>
</comment>
<sequence>MKLARIDSQPLRGKRVLLQIELPPPGHPFASYYLNECTETLDLLRERGAHVLITGHPVHTQRPESVSFSAYTDELGRRLKSTLPFFATPEDTKKAVSALEHEPAVMLDNLLHIQGEGGSAKAHVKILAEGIDFFVNEAPGTLADGYSSSVHMPELRPAFAGMRLSERVEALTELQAGKPSPSVFIMGGQDVAASIILLRKNLASMDSLIVGGIVANTALKGNALQMGSSVLDAQRQSDAFQIIERARLEECHVELPIDHMIADRISSKAKLKSSGREVPEGWMSVDVGPKTLSNYEKLLKKAGVVFMHGPLGASDVPEFRAGTIRLLKFLAKSGARVILAGEDLCHIAIENGISFPFLFPDSRSVQRFLSGQELPALAALSPR</sequence>
<evidence type="ECO:0000256" key="4">
    <source>
        <dbReference type="ARBA" id="ARBA00022679"/>
    </source>
</evidence>
<dbReference type="AlphaFoldDB" id="A0A833LW96"/>
<dbReference type="GO" id="GO:0043531">
    <property type="term" value="F:ADP binding"/>
    <property type="evidence" value="ECO:0007669"/>
    <property type="project" value="TreeGrafter"/>
</dbReference>
<keyword evidence="6 8" id="KW-0418">Kinase</keyword>
<dbReference type="EC" id="2.7.2.3" evidence="3 8"/>
<evidence type="ECO:0000256" key="5">
    <source>
        <dbReference type="ARBA" id="ARBA00022741"/>
    </source>
</evidence>
<dbReference type="InterPro" id="IPR001576">
    <property type="entry name" value="Phosphoglycerate_kinase"/>
</dbReference>
<dbReference type="Proteomes" id="UP000460298">
    <property type="component" value="Unassembled WGS sequence"/>
</dbReference>
<dbReference type="UniPathway" id="UPA00109">
    <property type="reaction ID" value="UER00185"/>
</dbReference>
<proteinExistence type="inferred from homology"/>
<keyword evidence="5" id="KW-0547">Nucleotide-binding</keyword>
<dbReference type="PANTHER" id="PTHR11406:SF23">
    <property type="entry name" value="PHOSPHOGLYCERATE KINASE 1, CHLOROPLASTIC-RELATED"/>
    <property type="match status" value="1"/>
</dbReference>
<dbReference type="GO" id="GO:0005829">
    <property type="term" value="C:cytosol"/>
    <property type="evidence" value="ECO:0007669"/>
    <property type="project" value="TreeGrafter"/>
</dbReference>